<keyword evidence="2" id="KW-1185">Reference proteome</keyword>
<proteinExistence type="predicted"/>
<reference evidence="1" key="1">
    <citation type="journal article" date="2022" name="Front. Genet.">
        <title>Chromosome-Scale Assembly of the Dendrobium nobile Genome Provides Insights Into the Molecular Mechanism of the Biosynthesis of the Medicinal Active Ingredient of Dendrobium.</title>
        <authorList>
            <person name="Xu Q."/>
            <person name="Niu S.-C."/>
            <person name="Li K.-L."/>
            <person name="Zheng P.-J."/>
            <person name="Zhang X.-J."/>
            <person name="Jia Y."/>
            <person name="Liu Y."/>
            <person name="Niu Y.-X."/>
            <person name="Yu L.-H."/>
            <person name="Chen D.-F."/>
            <person name="Zhang G.-Q."/>
        </authorList>
    </citation>
    <scope>NUCLEOTIDE SEQUENCE</scope>
    <source>
        <tissue evidence="1">Leaf</tissue>
    </source>
</reference>
<comment type="caution">
    <text evidence="1">The sequence shown here is derived from an EMBL/GenBank/DDBJ whole genome shotgun (WGS) entry which is preliminary data.</text>
</comment>
<dbReference type="Proteomes" id="UP000829196">
    <property type="component" value="Unassembled WGS sequence"/>
</dbReference>
<sequence>MEQMADDIRWYEVQLEIISCGFFFKWWPYYNSTGSMKMISYYCNVISKLSN</sequence>
<evidence type="ECO:0000313" key="2">
    <source>
        <dbReference type="Proteomes" id="UP000829196"/>
    </source>
</evidence>
<gene>
    <name evidence="1" type="ORF">KFK09_002326</name>
</gene>
<dbReference type="EMBL" id="JAGYWB010000002">
    <property type="protein sequence ID" value="KAI0529768.1"/>
    <property type="molecule type" value="Genomic_DNA"/>
</dbReference>
<accession>A0A8T3C9W3</accession>
<protein>
    <submittedName>
        <fullName evidence="1">Uncharacterized protein</fullName>
    </submittedName>
</protein>
<organism evidence="1 2">
    <name type="scientific">Dendrobium nobile</name>
    <name type="common">Orchid</name>
    <dbReference type="NCBI Taxonomy" id="94219"/>
    <lineage>
        <taxon>Eukaryota</taxon>
        <taxon>Viridiplantae</taxon>
        <taxon>Streptophyta</taxon>
        <taxon>Embryophyta</taxon>
        <taxon>Tracheophyta</taxon>
        <taxon>Spermatophyta</taxon>
        <taxon>Magnoliopsida</taxon>
        <taxon>Liliopsida</taxon>
        <taxon>Asparagales</taxon>
        <taxon>Orchidaceae</taxon>
        <taxon>Epidendroideae</taxon>
        <taxon>Malaxideae</taxon>
        <taxon>Dendrobiinae</taxon>
        <taxon>Dendrobium</taxon>
    </lineage>
</organism>
<evidence type="ECO:0000313" key="1">
    <source>
        <dbReference type="EMBL" id="KAI0529768.1"/>
    </source>
</evidence>
<dbReference type="AlphaFoldDB" id="A0A8T3C9W3"/>
<name>A0A8T3C9W3_DENNO</name>